<protein>
    <submittedName>
        <fullName evidence="1">Uncharacterized protein</fullName>
    </submittedName>
</protein>
<dbReference type="EMBL" id="LS974623">
    <property type="protein sequence ID" value="CAG7900898.1"/>
    <property type="molecule type" value="Genomic_DNA"/>
</dbReference>
<gene>
    <name evidence="1" type="ORF">BRAPAZ1V2_A07P05420.2</name>
</gene>
<name>A0A8D9HJX1_BRACM</name>
<accession>A0A8D9HJX1</accession>
<dbReference type="Proteomes" id="UP000694005">
    <property type="component" value="Chromosome A07"/>
</dbReference>
<evidence type="ECO:0000313" key="2">
    <source>
        <dbReference type="Proteomes" id="UP000694005"/>
    </source>
</evidence>
<dbReference type="AlphaFoldDB" id="A0A8D9HJX1"/>
<dbReference type="Gramene" id="A07p05420.2_BraZ1">
    <property type="protein sequence ID" value="A07p05420.2_BraZ1.CDS.1"/>
    <property type="gene ID" value="A07g05420.2_BraZ1"/>
</dbReference>
<evidence type="ECO:0000313" key="1">
    <source>
        <dbReference type="EMBL" id="CAG7900898.1"/>
    </source>
</evidence>
<sequence>MDCVRPSLHYAAKSRPSNVLFGLAVCIMASTVEEWSFMAE</sequence>
<proteinExistence type="predicted"/>
<organism evidence="1 2">
    <name type="scientific">Brassica campestris</name>
    <name type="common">Field mustard</name>
    <dbReference type="NCBI Taxonomy" id="3711"/>
    <lineage>
        <taxon>Eukaryota</taxon>
        <taxon>Viridiplantae</taxon>
        <taxon>Streptophyta</taxon>
        <taxon>Embryophyta</taxon>
        <taxon>Tracheophyta</taxon>
        <taxon>Spermatophyta</taxon>
        <taxon>Magnoliopsida</taxon>
        <taxon>eudicotyledons</taxon>
        <taxon>Gunneridae</taxon>
        <taxon>Pentapetalae</taxon>
        <taxon>rosids</taxon>
        <taxon>malvids</taxon>
        <taxon>Brassicales</taxon>
        <taxon>Brassicaceae</taxon>
        <taxon>Brassiceae</taxon>
        <taxon>Brassica</taxon>
    </lineage>
</organism>
<reference evidence="1 2" key="1">
    <citation type="submission" date="2021-07" db="EMBL/GenBank/DDBJ databases">
        <authorList>
            <consortium name="Genoscope - CEA"/>
            <person name="William W."/>
        </authorList>
    </citation>
    <scope>NUCLEOTIDE SEQUENCE [LARGE SCALE GENOMIC DNA]</scope>
</reference>